<dbReference type="EMBL" id="PPSW01000025">
    <property type="protein sequence ID" value="TLX46134.1"/>
    <property type="molecule type" value="Genomic_DNA"/>
</dbReference>
<protein>
    <submittedName>
        <fullName evidence="3">DUF4856 domain-containing protein</fullName>
    </submittedName>
</protein>
<evidence type="ECO:0000256" key="1">
    <source>
        <dbReference type="SAM" id="MobiDB-lite"/>
    </source>
</evidence>
<feature type="region of interest" description="Disordered" evidence="1">
    <location>
        <begin position="23"/>
        <end position="42"/>
    </location>
</feature>
<dbReference type="RefSeq" id="WP_138482899.1">
    <property type="nucleotide sequence ID" value="NZ_PPSW01000025.1"/>
</dbReference>
<evidence type="ECO:0000313" key="3">
    <source>
        <dbReference type="EMBL" id="TLX46134.1"/>
    </source>
</evidence>
<feature type="chain" id="PRO_5024404370" evidence="2">
    <location>
        <begin position="22"/>
        <end position="635"/>
    </location>
</feature>
<dbReference type="Pfam" id="PF16148">
    <property type="entry name" value="DUF4856"/>
    <property type="match status" value="1"/>
</dbReference>
<evidence type="ECO:0000256" key="2">
    <source>
        <dbReference type="SAM" id="SignalP"/>
    </source>
</evidence>
<sequence length="635" mass="69459">MTLRKSLLATSILAATLGLTACGGSSNNETTTPDTTTPTNAAPTNITLTASEAGVKENVSVAQEVGTLAATDADSTSFTFTTADERFTIEGTKLSVKEGTVFDFEAGATVEVEVNVNDGENDFKKTLTIDITDTMDYDFLNADTSKSNVYYTGQVARFVQIEELSHFILNASKDELAADSVFEEINKYYKISEYKDKTDNDGKPNGVSLADKDKATTEYDELWGSESLNVVPDNAKQSILTEISSSHKDLYGKIAGNDNSGQFKNWNLDDSFVGWAGLEGADNTPRGFADELFKLLQTTAKNVGTESGKTVQGIEIGSPYITPTGIDLQQLIEKYFYGAVVFSQGTADYLGDSKDGKGLRSAHTDTDVDEKGYTKLEHQWDEGFGYFGAARNYADYTDNEIAGKISENDRASYKGMQDTNADGEIDLTAEFIWGNSSNAAKRDRKVVEVDGKAYQTDLTKEAYTAFFEGRKLLNETAGQALSSDDAAKLKGYAETASVAWEQAIVATVIHYINYVLEYKDGDGVAVGLDAFKEENYTEYQLSKLGKHWGEMKGFAFAMQFNPYSPFVKTEAGQMAFAKLHNLMGNQPVITDADSIDQYKLDLIDARNILRDSYEWKDANGDKLEGAALNALVEAW</sequence>
<keyword evidence="2" id="KW-0732">Signal</keyword>
<dbReference type="Proteomes" id="UP000309186">
    <property type="component" value="Unassembled WGS sequence"/>
</dbReference>
<organism evidence="3 4">
    <name type="scientific">Pseudoalteromonas phenolica</name>
    <dbReference type="NCBI Taxonomy" id="161398"/>
    <lineage>
        <taxon>Bacteria</taxon>
        <taxon>Pseudomonadati</taxon>
        <taxon>Pseudomonadota</taxon>
        <taxon>Gammaproteobacteria</taxon>
        <taxon>Alteromonadales</taxon>
        <taxon>Pseudoalteromonadaceae</taxon>
        <taxon>Pseudoalteromonas</taxon>
    </lineage>
</organism>
<dbReference type="AlphaFoldDB" id="A0A5R9PZX3"/>
<reference evidence="3 4" key="1">
    <citation type="submission" date="2018-01" db="EMBL/GenBank/DDBJ databases">
        <title>Co-occurrence of chitin degradation, pigmentation and bioactivity in marine Pseudoalteromonas.</title>
        <authorList>
            <person name="Paulsen S."/>
            <person name="Gram L."/>
            <person name="Machado H."/>
        </authorList>
    </citation>
    <scope>NUCLEOTIDE SEQUENCE [LARGE SCALE GENOMIC DNA]</scope>
    <source>
        <strain evidence="3 4">S3663</strain>
    </source>
</reference>
<proteinExistence type="predicted"/>
<evidence type="ECO:0000313" key="4">
    <source>
        <dbReference type="Proteomes" id="UP000309186"/>
    </source>
</evidence>
<accession>A0A5R9PZX3</accession>
<dbReference type="CDD" id="cd11304">
    <property type="entry name" value="Cadherin_repeat"/>
    <property type="match status" value="1"/>
</dbReference>
<dbReference type="PROSITE" id="PS51257">
    <property type="entry name" value="PROKAR_LIPOPROTEIN"/>
    <property type="match status" value="1"/>
</dbReference>
<dbReference type="InterPro" id="IPR032331">
    <property type="entry name" value="DUF4856"/>
</dbReference>
<feature type="signal peptide" evidence="2">
    <location>
        <begin position="1"/>
        <end position="21"/>
    </location>
</feature>
<name>A0A5R9PZX3_9GAMM</name>
<comment type="caution">
    <text evidence="3">The sequence shown here is derived from an EMBL/GenBank/DDBJ whole genome shotgun (WGS) entry which is preliminary data.</text>
</comment>
<feature type="compositionally biased region" description="Low complexity" evidence="1">
    <location>
        <begin position="27"/>
        <end position="42"/>
    </location>
</feature>
<dbReference type="Gene3D" id="2.60.40.60">
    <property type="entry name" value="Cadherins"/>
    <property type="match status" value="1"/>
</dbReference>
<dbReference type="OrthoDB" id="5498726at2"/>
<gene>
    <name evidence="3" type="ORF">C1E24_15335</name>
</gene>